<dbReference type="EMBL" id="GBXM01025688">
    <property type="protein sequence ID" value="JAH82889.1"/>
    <property type="molecule type" value="Transcribed_RNA"/>
</dbReference>
<accession>A0A0E9VXM0</accession>
<protein>
    <submittedName>
        <fullName evidence="1">Uncharacterized protein</fullName>
    </submittedName>
</protein>
<name>A0A0E9VXM0_ANGAN</name>
<proteinExistence type="predicted"/>
<organism evidence="1">
    <name type="scientific">Anguilla anguilla</name>
    <name type="common">European freshwater eel</name>
    <name type="synonym">Muraena anguilla</name>
    <dbReference type="NCBI Taxonomy" id="7936"/>
    <lineage>
        <taxon>Eukaryota</taxon>
        <taxon>Metazoa</taxon>
        <taxon>Chordata</taxon>
        <taxon>Craniata</taxon>
        <taxon>Vertebrata</taxon>
        <taxon>Euteleostomi</taxon>
        <taxon>Actinopterygii</taxon>
        <taxon>Neopterygii</taxon>
        <taxon>Teleostei</taxon>
        <taxon>Anguilliformes</taxon>
        <taxon>Anguillidae</taxon>
        <taxon>Anguilla</taxon>
    </lineage>
</organism>
<dbReference type="AlphaFoldDB" id="A0A0E9VXM0"/>
<evidence type="ECO:0000313" key="1">
    <source>
        <dbReference type="EMBL" id="JAH82889.1"/>
    </source>
</evidence>
<reference evidence="1" key="2">
    <citation type="journal article" date="2015" name="Fish Shellfish Immunol.">
        <title>Early steps in the European eel (Anguilla anguilla)-Vibrio vulnificus interaction in the gills: Role of the RtxA13 toxin.</title>
        <authorList>
            <person name="Callol A."/>
            <person name="Pajuelo D."/>
            <person name="Ebbesson L."/>
            <person name="Teles M."/>
            <person name="MacKenzie S."/>
            <person name="Amaro C."/>
        </authorList>
    </citation>
    <scope>NUCLEOTIDE SEQUENCE</scope>
</reference>
<reference evidence="1" key="1">
    <citation type="submission" date="2014-11" db="EMBL/GenBank/DDBJ databases">
        <authorList>
            <person name="Amaro Gonzalez C."/>
        </authorList>
    </citation>
    <scope>NUCLEOTIDE SEQUENCE</scope>
</reference>
<sequence length="36" mass="4233">MFNIYNLQKSVNRPLNTQIFILPQATQCIRVCSYSK</sequence>